<dbReference type="InterPro" id="IPR000985">
    <property type="entry name" value="Lectin_LegA_CS"/>
</dbReference>
<dbReference type="InterPro" id="IPR050258">
    <property type="entry name" value="Leguminous_Lectin"/>
</dbReference>
<evidence type="ECO:0000259" key="3">
    <source>
        <dbReference type="Pfam" id="PF00139"/>
    </source>
</evidence>
<dbReference type="InterPro" id="IPR016363">
    <property type="entry name" value="L-lectin"/>
</dbReference>
<comment type="similarity">
    <text evidence="1">Belongs to the leguminous lectin family.</text>
</comment>
<evidence type="ECO:0000313" key="5">
    <source>
        <dbReference type="Proteomes" id="UP001341840"/>
    </source>
</evidence>
<dbReference type="SUPFAM" id="SSF49899">
    <property type="entry name" value="Concanavalin A-like lectins/glucanases"/>
    <property type="match status" value="1"/>
</dbReference>
<dbReference type="PANTHER" id="PTHR32401">
    <property type="entry name" value="CONCANAVALIN A-LIKE LECTIN FAMILY PROTEIN"/>
    <property type="match status" value="1"/>
</dbReference>
<evidence type="ECO:0000313" key="4">
    <source>
        <dbReference type="EMBL" id="MED6214549.1"/>
    </source>
</evidence>
<dbReference type="InterPro" id="IPR019825">
    <property type="entry name" value="Lectin_legB_Mn/Ca_BS"/>
</dbReference>
<gene>
    <name evidence="4" type="ORF">PIB30_104035</name>
</gene>
<feature type="domain" description="Legume lectin" evidence="3">
    <location>
        <begin position="19"/>
        <end position="244"/>
    </location>
</feature>
<evidence type="ECO:0000256" key="1">
    <source>
        <dbReference type="ARBA" id="ARBA00007606"/>
    </source>
</evidence>
<dbReference type="EMBL" id="JASCZI010245159">
    <property type="protein sequence ID" value="MED6214549.1"/>
    <property type="molecule type" value="Genomic_DNA"/>
</dbReference>
<dbReference type="InterPro" id="IPR001220">
    <property type="entry name" value="Legume_lectin_dom"/>
</dbReference>
<reference evidence="4 5" key="1">
    <citation type="journal article" date="2023" name="Plants (Basel)">
        <title>Bridging the Gap: Combining Genomics and Transcriptomics Approaches to Understand Stylosanthes scabra, an Orphan Legume from the Brazilian Caatinga.</title>
        <authorList>
            <person name="Ferreira-Neto J.R.C."/>
            <person name="da Silva M.D."/>
            <person name="Binneck E."/>
            <person name="de Melo N.F."/>
            <person name="da Silva R.H."/>
            <person name="de Melo A.L.T.M."/>
            <person name="Pandolfi V."/>
            <person name="Bustamante F.O."/>
            <person name="Brasileiro-Vidal A.C."/>
            <person name="Benko-Iseppon A.M."/>
        </authorList>
    </citation>
    <scope>NUCLEOTIDE SEQUENCE [LARGE SCALE GENOMIC DNA]</scope>
    <source>
        <tissue evidence="4">Leaves</tissue>
    </source>
</reference>
<organism evidence="4 5">
    <name type="scientific">Stylosanthes scabra</name>
    <dbReference type="NCBI Taxonomy" id="79078"/>
    <lineage>
        <taxon>Eukaryota</taxon>
        <taxon>Viridiplantae</taxon>
        <taxon>Streptophyta</taxon>
        <taxon>Embryophyta</taxon>
        <taxon>Tracheophyta</taxon>
        <taxon>Spermatophyta</taxon>
        <taxon>Magnoliopsida</taxon>
        <taxon>eudicotyledons</taxon>
        <taxon>Gunneridae</taxon>
        <taxon>Pentapetalae</taxon>
        <taxon>rosids</taxon>
        <taxon>fabids</taxon>
        <taxon>Fabales</taxon>
        <taxon>Fabaceae</taxon>
        <taxon>Papilionoideae</taxon>
        <taxon>50 kb inversion clade</taxon>
        <taxon>dalbergioids sensu lato</taxon>
        <taxon>Dalbergieae</taxon>
        <taxon>Pterocarpus clade</taxon>
        <taxon>Stylosanthes</taxon>
    </lineage>
</organism>
<protein>
    <recommendedName>
        <fullName evidence="3">Legume lectin domain-containing protein</fullName>
    </recommendedName>
</protein>
<dbReference type="Gene3D" id="2.60.120.200">
    <property type="match status" value="1"/>
</dbReference>
<dbReference type="PANTHER" id="PTHR32401:SF45">
    <property type="entry name" value="LECTIN"/>
    <property type="match status" value="1"/>
</dbReference>
<sequence>MASNVTESLSFYLGNPVTKQPNIILQGDATATEGKLRLTKVDEHGVPVRGSLGRALHINPVHIWDSETSNVASFFTCFSFSIHALNAKKTADGLAFFLAPMDDQPKSGGGYLGLFNRDEKSQQLVAVEFDTYLNKSDEIDDPNYLHIGLDVMKIKSRKVVQWGFENDHEAIVYISYDDTSSNQALKTTLVYPSSGKHYSLSSTGVDLTEALPEWVRFGFSAYAGEAETHDVKSWYFASSFGDDAQTLAEPLKKLNPYLASNLNLHFGSGK</sequence>
<dbReference type="PROSITE" id="PS00307">
    <property type="entry name" value="LECTIN_LEGUME_BETA"/>
    <property type="match status" value="1"/>
</dbReference>
<dbReference type="CDD" id="cd06899">
    <property type="entry name" value="lectin_legume_LecRK_Arcelin_ConA"/>
    <property type="match status" value="1"/>
</dbReference>
<dbReference type="PROSITE" id="PS00308">
    <property type="entry name" value="LECTIN_LEGUME_ALPHA"/>
    <property type="match status" value="1"/>
</dbReference>
<evidence type="ECO:0000256" key="2">
    <source>
        <dbReference type="ARBA" id="ARBA00022734"/>
    </source>
</evidence>
<dbReference type="Pfam" id="PF00139">
    <property type="entry name" value="Lectin_legB"/>
    <property type="match status" value="1"/>
</dbReference>
<proteinExistence type="inferred from homology"/>
<name>A0ABU6YWG4_9FABA</name>
<dbReference type="Proteomes" id="UP001341840">
    <property type="component" value="Unassembled WGS sequence"/>
</dbReference>
<dbReference type="PIRSF" id="PIRSF002690">
    <property type="entry name" value="L-type_lectin_plant"/>
    <property type="match status" value="1"/>
</dbReference>
<comment type="caution">
    <text evidence="4">The sequence shown here is derived from an EMBL/GenBank/DDBJ whole genome shotgun (WGS) entry which is preliminary data.</text>
</comment>
<dbReference type="InterPro" id="IPR013320">
    <property type="entry name" value="ConA-like_dom_sf"/>
</dbReference>
<keyword evidence="2" id="KW-0430">Lectin</keyword>
<accession>A0ABU6YWG4</accession>
<keyword evidence="5" id="KW-1185">Reference proteome</keyword>